<reference evidence="5" key="1">
    <citation type="journal article" date="2021" name="J. Phycol.">
        <title>Olisthodiscus represents a new class of Ochrophyta.</title>
        <authorList>
            <person name="Barcyte D."/>
            <person name="Eikrem W."/>
            <person name="Engesmo A."/>
            <person name="Seoane S."/>
            <person name="Wohlmann J."/>
            <person name="Horak A."/>
            <person name="Yurchenko T."/>
            <person name="Elias M."/>
        </authorList>
    </citation>
    <scope>NUCLEOTIDE SEQUENCE</scope>
    <source>
        <strain evidence="5">K-0444</strain>
    </source>
</reference>
<dbReference type="PROSITE" id="PS00963">
    <property type="entry name" value="RIBOSOMAL_S2_2"/>
    <property type="match status" value="1"/>
</dbReference>
<dbReference type="GO" id="GO:0006412">
    <property type="term" value="P:translation"/>
    <property type="evidence" value="ECO:0007669"/>
    <property type="project" value="InterPro"/>
</dbReference>
<evidence type="ECO:0000256" key="3">
    <source>
        <dbReference type="ARBA" id="ARBA00023274"/>
    </source>
</evidence>
<keyword evidence="3 4" id="KW-0687">Ribonucleoprotein</keyword>
<dbReference type="RefSeq" id="YP_010152860.1">
    <property type="nucleotide sequence ID" value="NC_057170.1"/>
</dbReference>
<dbReference type="InterPro" id="IPR023591">
    <property type="entry name" value="Ribosomal_uS2_flav_dom_sf"/>
</dbReference>
<dbReference type="InterPro" id="IPR005706">
    <property type="entry name" value="Ribosomal_uS2_bac/mit/plastid"/>
</dbReference>
<dbReference type="InterPro" id="IPR001865">
    <property type="entry name" value="Ribosomal_uS2"/>
</dbReference>
<proteinExistence type="inferred from homology"/>
<sequence length="233" mass="26567">MAEIELAQLLKAGVHFGHKSNHWNPKMFPYIYKERNGIHIIDLVQTAQLLLYTGDVLEKYAEKGKTFLFVGTKKLAAGVTAKQALLCNSFYINHRWLGGTLTNWATIKHKIAYLNELESKESQFNLYSKKEQSFFNKQLDKLRRNLQGVKSMESLPDVIIVIDQNHELTAIREAKKLKIPIVSIVDTNCNPDLIDFPIPGNDDSTSSIQLILNYLGQRIINGQNNQKILKTKN</sequence>
<dbReference type="Gene3D" id="1.10.287.610">
    <property type="entry name" value="Helix hairpin bin"/>
    <property type="match status" value="1"/>
</dbReference>
<dbReference type="PANTHER" id="PTHR12534:SF0">
    <property type="entry name" value="SMALL RIBOSOMAL SUBUNIT PROTEIN US2M"/>
    <property type="match status" value="1"/>
</dbReference>
<evidence type="ECO:0000256" key="4">
    <source>
        <dbReference type="RuleBase" id="RU003631"/>
    </source>
</evidence>
<evidence type="ECO:0000313" key="5">
    <source>
        <dbReference type="EMBL" id="QQW50521.1"/>
    </source>
</evidence>
<dbReference type="HAMAP" id="MF_00291_B">
    <property type="entry name" value="Ribosomal_uS2_B"/>
    <property type="match status" value="1"/>
</dbReference>
<dbReference type="PROSITE" id="PS00962">
    <property type="entry name" value="RIBOSOMAL_S2_1"/>
    <property type="match status" value="1"/>
</dbReference>
<dbReference type="InterPro" id="IPR018130">
    <property type="entry name" value="Ribosomal_uS2_CS"/>
</dbReference>
<dbReference type="Gene3D" id="3.40.50.10490">
    <property type="entry name" value="Glucose-6-phosphate isomerase like protein, domain 1"/>
    <property type="match status" value="1"/>
</dbReference>
<dbReference type="GO" id="GO:0003735">
    <property type="term" value="F:structural constituent of ribosome"/>
    <property type="evidence" value="ECO:0007669"/>
    <property type="project" value="InterPro"/>
</dbReference>
<keyword evidence="5" id="KW-0934">Plastid</keyword>
<keyword evidence="2 4" id="KW-0689">Ribosomal protein</keyword>
<dbReference type="AlphaFoldDB" id="A0A7U0KST3"/>
<dbReference type="Pfam" id="PF00318">
    <property type="entry name" value="Ribosomal_S2"/>
    <property type="match status" value="1"/>
</dbReference>
<dbReference type="CDD" id="cd01425">
    <property type="entry name" value="RPS2"/>
    <property type="match status" value="1"/>
</dbReference>
<evidence type="ECO:0000256" key="1">
    <source>
        <dbReference type="ARBA" id="ARBA00006242"/>
    </source>
</evidence>
<dbReference type="GeneID" id="67154470"/>
<protein>
    <submittedName>
        <fullName evidence="5">Ribosomal protein S2</fullName>
    </submittedName>
</protein>
<evidence type="ECO:0000256" key="2">
    <source>
        <dbReference type="ARBA" id="ARBA00022980"/>
    </source>
</evidence>
<dbReference type="PANTHER" id="PTHR12534">
    <property type="entry name" value="30S RIBOSOMAL PROTEIN S2 PROKARYOTIC AND ORGANELLAR"/>
    <property type="match status" value="1"/>
</dbReference>
<accession>A0A7U0KST3</accession>
<geneLocation type="plastid" evidence="5"/>
<comment type="similarity">
    <text evidence="1 4">Belongs to the universal ribosomal protein uS2 family.</text>
</comment>
<dbReference type="EMBL" id="MT859097">
    <property type="protein sequence ID" value="QQW50521.1"/>
    <property type="molecule type" value="Genomic_DNA"/>
</dbReference>
<dbReference type="SUPFAM" id="SSF52313">
    <property type="entry name" value="Ribosomal protein S2"/>
    <property type="match status" value="1"/>
</dbReference>
<name>A0A7U0KST3_OLILU</name>
<organism evidence="5">
    <name type="scientific">Olisthodiscus luteus</name>
    <name type="common">Marine phytoflagellate</name>
    <dbReference type="NCBI Taxonomy" id="83000"/>
    <lineage>
        <taxon>Eukaryota</taxon>
        <taxon>Sar</taxon>
        <taxon>Stramenopiles</taxon>
        <taxon>Ochrophyta</taxon>
        <taxon>Olisthodiscophyceae</taxon>
        <taxon>Olisthodiscaceae</taxon>
        <taxon>Olisthodiscus</taxon>
    </lineage>
</organism>
<dbReference type="GO" id="GO:0005763">
    <property type="term" value="C:mitochondrial small ribosomal subunit"/>
    <property type="evidence" value="ECO:0007669"/>
    <property type="project" value="TreeGrafter"/>
</dbReference>
<gene>
    <name evidence="5" type="primary">rps2</name>
</gene>
<dbReference type="PRINTS" id="PR00395">
    <property type="entry name" value="RIBOSOMALS2"/>
</dbReference>
<dbReference type="NCBIfam" id="TIGR01011">
    <property type="entry name" value="rpsB_bact"/>
    <property type="match status" value="1"/>
</dbReference>